<accession>A0A542XCN5</accession>
<proteinExistence type="predicted"/>
<protein>
    <submittedName>
        <fullName evidence="7">Threonine/homoserine/homoserine lactone efflux protein</fullName>
    </submittedName>
</protein>
<comment type="caution">
    <text evidence="7">The sequence shown here is derived from an EMBL/GenBank/DDBJ whole genome shotgun (WGS) entry which is preliminary data.</text>
</comment>
<dbReference type="GO" id="GO:0005886">
    <property type="term" value="C:plasma membrane"/>
    <property type="evidence" value="ECO:0007669"/>
    <property type="project" value="UniProtKB-SubCell"/>
</dbReference>
<dbReference type="AlphaFoldDB" id="A0A542XCN5"/>
<dbReference type="PANTHER" id="PTHR30086">
    <property type="entry name" value="ARGININE EXPORTER PROTEIN ARGO"/>
    <property type="match status" value="1"/>
</dbReference>
<evidence type="ECO:0000256" key="1">
    <source>
        <dbReference type="ARBA" id="ARBA00004651"/>
    </source>
</evidence>
<dbReference type="Proteomes" id="UP000318336">
    <property type="component" value="Unassembled WGS sequence"/>
</dbReference>
<evidence type="ECO:0000313" key="8">
    <source>
        <dbReference type="Proteomes" id="UP000318336"/>
    </source>
</evidence>
<keyword evidence="3 6" id="KW-0812">Transmembrane</keyword>
<keyword evidence="5 6" id="KW-0472">Membrane</keyword>
<feature type="transmembrane region" description="Helical" evidence="6">
    <location>
        <begin position="43"/>
        <end position="66"/>
    </location>
</feature>
<keyword evidence="2" id="KW-1003">Cell membrane</keyword>
<dbReference type="Pfam" id="PF01810">
    <property type="entry name" value="LysE"/>
    <property type="match status" value="1"/>
</dbReference>
<evidence type="ECO:0000256" key="6">
    <source>
        <dbReference type="SAM" id="Phobius"/>
    </source>
</evidence>
<dbReference type="EMBL" id="VFOK01000001">
    <property type="protein sequence ID" value="TQL33581.1"/>
    <property type="molecule type" value="Genomic_DNA"/>
</dbReference>
<name>A0A542XCN5_9MICO</name>
<dbReference type="RefSeq" id="WP_142005577.1">
    <property type="nucleotide sequence ID" value="NZ_CAJTBP010000001.1"/>
</dbReference>
<keyword evidence="8" id="KW-1185">Reference proteome</keyword>
<comment type="subcellular location">
    <subcellularLocation>
        <location evidence="1">Cell membrane</location>
        <topology evidence="1">Multi-pass membrane protein</topology>
    </subcellularLocation>
</comment>
<reference evidence="7 8" key="1">
    <citation type="submission" date="2019-06" db="EMBL/GenBank/DDBJ databases">
        <title>Sequencing the genomes of 1000 actinobacteria strains.</title>
        <authorList>
            <person name="Klenk H.-P."/>
        </authorList>
    </citation>
    <scope>NUCLEOTIDE SEQUENCE [LARGE SCALE GENOMIC DNA]</scope>
    <source>
        <strain evidence="7 8">DSM 24617</strain>
    </source>
</reference>
<evidence type="ECO:0000256" key="3">
    <source>
        <dbReference type="ARBA" id="ARBA00022692"/>
    </source>
</evidence>
<feature type="transmembrane region" description="Helical" evidence="6">
    <location>
        <begin position="73"/>
        <end position="94"/>
    </location>
</feature>
<feature type="transmembrane region" description="Helical" evidence="6">
    <location>
        <begin position="161"/>
        <end position="189"/>
    </location>
</feature>
<sequence>MPVNPSLVVGFLVLSALLSAIPGPSVLLETSRAITRGRRSAMWIMFGNAMGGMVLLALVLAGLGVIVATSAKLFLVVKIAGACYLLFLGVQSLLAARHAEPDHQVESMTGAPATRTAKTRTAEIRQGVTVGVANPKSIVSLMAILPQFVDHSLGSPTLQMLIIGITGGVAQVLIETLWICAAGTLRGWFQRRPRRMQRLKAGGGIAMIGLAGKLAVQR</sequence>
<dbReference type="PANTHER" id="PTHR30086:SF20">
    <property type="entry name" value="ARGININE EXPORTER PROTEIN ARGO-RELATED"/>
    <property type="match status" value="1"/>
</dbReference>
<dbReference type="InterPro" id="IPR001123">
    <property type="entry name" value="LeuE-type"/>
</dbReference>
<dbReference type="PIRSF" id="PIRSF006324">
    <property type="entry name" value="LeuE"/>
    <property type="match status" value="1"/>
</dbReference>
<dbReference type="OrthoDB" id="3175972at2"/>
<evidence type="ECO:0000313" key="7">
    <source>
        <dbReference type="EMBL" id="TQL33581.1"/>
    </source>
</evidence>
<dbReference type="GO" id="GO:0015171">
    <property type="term" value="F:amino acid transmembrane transporter activity"/>
    <property type="evidence" value="ECO:0007669"/>
    <property type="project" value="TreeGrafter"/>
</dbReference>
<gene>
    <name evidence="7" type="ORF">FB554_1731</name>
</gene>
<evidence type="ECO:0000256" key="5">
    <source>
        <dbReference type="ARBA" id="ARBA00023136"/>
    </source>
</evidence>
<organism evidence="7 8">
    <name type="scientific">Barrientosiimonas humi</name>
    <dbReference type="NCBI Taxonomy" id="999931"/>
    <lineage>
        <taxon>Bacteria</taxon>
        <taxon>Bacillati</taxon>
        <taxon>Actinomycetota</taxon>
        <taxon>Actinomycetes</taxon>
        <taxon>Micrococcales</taxon>
        <taxon>Dermacoccaceae</taxon>
        <taxon>Barrientosiimonas</taxon>
    </lineage>
</organism>
<evidence type="ECO:0000256" key="2">
    <source>
        <dbReference type="ARBA" id="ARBA00022475"/>
    </source>
</evidence>
<keyword evidence="4 6" id="KW-1133">Transmembrane helix</keyword>
<evidence type="ECO:0000256" key="4">
    <source>
        <dbReference type="ARBA" id="ARBA00022989"/>
    </source>
</evidence>